<reference evidence="2 3" key="1">
    <citation type="submission" date="2014-05" db="EMBL/GenBank/DDBJ databases">
        <title>Draft genome sequence of a rare smut relative, Tilletiaria anomala UBC 951.</title>
        <authorList>
            <consortium name="DOE Joint Genome Institute"/>
            <person name="Toome M."/>
            <person name="Kuo A."/>
            <person name="Henrissat B."/>
            <person name="Lipzen A."/>
            <person name="Tritt A."/>
            <person name="Yoshinaga Y."/>
            <person name="Zane M."/>
            <person name="Barry K."/>
            <person name="Grigoriev I.V."/>
            <person name="Spatafora J.W."/>
            <person name="Aimea M.C."/>
        </authorList>
    </citation>
    <scope>NUCLEOTIDE SEQUENCE [LARGE SCALE GENOMIC DNA]</scope>
    <source>
        <strain evidence="2 3">UBC 951</strain>
    </source>
</reference>
<feature type="region of interest" description="Disordered" evidence="1">
    <location>
        <begin position="175"/>
        <end position="216"/>
    </location>
</feature>
<proteinExistence type="predicted"/>
<sequence>MPFPAWPDDIAQAGSHKFKVPLQSSTPLYDPGNLDDEVQYKLGAYHGDDEARDVPSNEKDPRPYNLQRHSFPTTFDLGGKDSVMHSISVQRRLPKKPSLPPAFKHNTLAPQSIESQRITSGALCSRPAREPASAHRLPSVERSFELLQSAGKRRSLHKFTTASSESNNSTLTLKVPVTPARPNAGPIRVSLSTASDSSEGSKATHVLPPPVSTTKGNRFVTLNGDSMDHDTTPLQHVRGLLLLHTPTRIDGTAIAESPSVNLVRTPALETDLALLRTASGNGLGPLVGPTYAEIARWKGKRRAHREDDEDDSRCNKANRVLELNNSTRAAAAAAPLPHTPTKRQKVLPSSPGSVNLLKLAKKLSPDRIGIANSRDKVIGRGLAERASTVLKKERSEWLMWEASTRTSRLNAMPAVLTGTKKRASIFAEDDDPQALPAQERIQATKTAARRVQRPDRVLEVVSVLEPLHHTLQMRGISARSESSTPAQLLHSEQILALCCDADSDRAQAEPKGIFPVLFSTSISHFASSGRSKRAALFATSATGPQNMESKNALVEVMKALAHAHGSQPRQTPPQPSNRLALDIWSPIELGLVPLSDIAEPKLCALLCTRFKLHKRDHSPIA</sequence>
<dbReference type="EMBL" id="JMSN01000107">
    <property type="protein sequence ID" value="KDN39255.1"/>
    <property type="molecule type" value="Genomic_DNA"/>
</dbReference>
<gene>
    <name evidence="2" type="ORF">K437DRAFT_13729</name>
</gene>
<protein>
    <submittedName>
        <fullName evidence="2">Uncharacterized protein</fullName>
    </submittedName>
</protein>
<evidence type="ECO:0000313" key="2">
    <source>
        <dbReference type="EMBL" id="KDN39255.1"/>
    </source>
</evidence>
<dbReference type="AlphaFoldDB" id="A0A066VL02"/>
<dbReference type="GeneID" id="25261513"/>
<name>A0A066VL02_TILAU</name>
<dbReference type="InParanoid" id="A0A066VL02"/>
<accession>A0A066VL02</accession>
<dbReference type="RefSeq" id="XP_013240956.1">
    <property type="nucleotide sequence ID" value="XM_013385502.1"/>
</dbReference>
<evidence type="ECO:0000313" key="3">
    <source>
        <dbReference type="Proteomes" id="UP000027361"/>
    </source>
</evidence>
<feature type="region of interest" description="Disordered" evidence="1">
    <location>
        <begin position="44"/>
        <end position="71"/>
    </location>
</feature>
<evidence type="ECO:0000256" key="1">
    <source>
        <dbReference type="SAM" id="MobiDB-lite"/>
    </source>
</evidence>
<dbReference type="HOGENOM" id="CLU_440181_0_0_1"/>
<feature type="compositionally biased region" description="Polar residues" evidence="1">
    <location>
        <begin position="190"/>
        <end position="201"/>
    </location>
</feature>
<dbReference type="Proteomes" id="UP000027361">
    <property type="component" value="Unassembled WGS sequence"/>
</dbReference>
<keyword evidence="3" id="KW-1185">Reference proteome</keyword>
<feature type="compositionally biased region" description="Basic and acidic residues" evidence="1">
    <location>
        <begin position="46"/>
        <end position="62"/>
    </location>
</feature>
<organism evidence="2 3">
    <name type="scientific">Tilletiaria anomala (strain ATCC 24038 / CBS 436.72 / UBC 951)</name>
    <dbReference type="NCBI Taxonomy" id="1037660"/>
    <lineage>
        <taxon>Eukaryota</taxon>
        <taxon>Fungi</taxon>
        <taxon>Dikarya</taxon>
        <taxon>Basidiomycota</taxon>
        <taxon>Ustilaginomycotina</taxon>
        <taxon>Exobasidiomycetes</taxon>
        <taxon>Georgefischeriales</taxon>
        <taxon>Tilletiariaceae</taxon>
        <taxon>Tilletiaria</taxon>
    </lineage>
</organism>
<comment type="caution">
    <text evidence="2">The sequence shown here is derived from an EMBL/GenBank/DDBJ whole genome shotgun (WGS) entry which is preliminary data.</text>
</comment>